<dbReference type="SUPFAM" id="SSF109854">
    <property type="entry name" value="DinB/YfiT-like putative metalloenzymes"/>
    <property type="match status" value="1"/>
</dbReference>
<dbReference type="Gene3D" id="1.20.120.450">
    <property type="entry name" value="dinb family like domain"/>
    <property type="match status" value="1"/>
</dbReference>
<evidence type="ECO:0000256" key="1">
    <source>
        <dbReference type="ARBA" id="ARBA00008635"/>
    </source>
</evidence>
<dbReference type="EMBL" id="BOVK01000031">
    <property type="protein sequence ID" value="GIQ69607.1"/>
    <property type="molecule type" value="Genomic_DNA"/>
</dbReference>
<dbReference type="AlphaFoldDB" id="A0A8J4M348"/>
<gene>
    <name evidence="4" type="primary">dinB</name>
    <name evidence="4" type="ORF">XYCOK13_24310</name>
</gene>
<dbReference type="GO" id="GO:0046872">
    <property type="term" value="F:metal ion binding"/>
    <property type="evidence" value="ECO:0007669"/>
    <property type="project" value="UniProtKB-KW"/>
</dbReference>
<evidence type="ECO:0000256" key="2">
    <source>
        <dbReference type="ARBA" id="ARBA00022723"/>
    </source>
</evidence>
<reference evidence="4" key="1">
    <citation type="submission" date="2021-04" db="EMBL/GenBank/DDBJ databases">
        <title>Draft genome sequence of Xylanibacillus composti strain K13.</title>
        <authorList>
            <person name="Uke A."/>
            <person name="Chhe C."/>
            <person name="Baramee S."/>
            <person name="Kosugi A."/>
        </authorList>
    </citation>
    <scope>NUCLEOTIDE SEQUENCE</scope>
    <source>
        <strain evidence="4">K13</strain>
    </source>
</reference>
<proteinExistence type="inferred from homology"/>
<keyword evidence="2 3" id="KW-0479">Metal-binding</keyword>
<dbReference type="RefSeq" id="WP_213412402.1">
    <property type="nucleotide sequence ID" value="NZ_BOVK01000031.1"/>
</dbReference>
<dbReference type="Proteomes" id="UP000677918">
    <property type="component" value="Unassembled WGS sequence"/>
</dbReference>
<evidence type="ECO:0000313" key="4">
    <source>
        <dbReference type="EMBL" id="GIQ69607.1"/>
    </source>
</evidence>
<feature type="binding site" evidence="3">
    <location>
        <position position="121"/>
    </location>
    <ligand>
        <name>a divalent metal cation</name>
        <dbReference type="ChEBI" id="CHEBI:60240"/>
    </ligand>
</feature>
<protein>
    <submittedName>
        <fullName evidence="4">Protein DinB</fullName>
    </submittedName>
</protein>
<name>A0A8J4M348_9BACL</name>
<comment type="similarity">
    <text evidence="1">Belongs to the DinB family.</text>
</comment>
<feature type="binding site" evidence="3">
    <location>
        <position position="125"/>
    </location>
    <ligand>
        <name>a divalent metal cation</name>
        <dbReference type="ChEBI" id="CHEBI:60240"/>
    </ligand>
</feature>
<sequence length="160" mass="18258">MSKLMVRMYEHVYWANAKLLELLQGLQPVPARSLQLFAHVVAAEQIWLARLNREDTSRMEIWPRFDLSACEERVAANRLGYTEYLGSLDENDLFRLISYSNSTGKQFETSIGDILTHVSLHGSYHRGQIAASLAHAGLPVVNTDFIQFVRQTAAEDKYEK</sequence>
<dbReference type="InterPro" id="IPR007837">
    <property type="entry name" value="DinB"/>
</dbReference>
<organism evidence="4 5">
    <name type="scientific">Xylanibacillus composti</name>
    <dbReference type="NCBI Taxonomy" id="1572762"/>
    <lineage>
        <taxon>Bacteria</taxon>
        <taxon>Bacillati</taxon>
        <taxon>Bacillota</taxon>
        <taxon>Bacilli</taxon>
        <taxon>Bacillales</taxon>
        <taxon>Paenibacillaceae</taxon>
        <taxon>Xylanibacillus</taxon>
    </lineage>
</organism>
<evidence type="ECO:0000313" key="5">
    <source>
        <dbReference type="Proteomes" id="UP000677918"/>
    </source>
</evidence>
<feature type="binding site" evidence="3">
    <location>
        <position position="39"/>
    </location>
    <ligand>
        <name>a divalent metal cation</name>
        <dbReference type="ChEBI" id="CHEBI:60240"/>
    </ligand>
</feature>
<keyword evidence="5" id="KW-1185">Reference proteome</keyword>
<dbReference type="InterPro" id="IPR034660">
    <property type="entry name" value="DinB/YfiT-like"/>
</dbReference>
<dbReference type="PANTHER" id="PTHR37302:SF3">
    <property type="entry name" value="DAMAGE-INDUCIBLE PROTEIN DINB"/>
    <property type="match status" value="1"/>
</dbReference>
<evidence type="ECO:0000256" key="3">
    <source>
        <dbReference type="PIRSR" id="PIRSR607837-1"/>
    </source>
</evidence>
<comment type="caution">
    <text evidence="4">The sequence shown here is derived from an EMBL/GenBank/DDBJ whole genome shotgun (WGS) entry which is preliminary data.</text>
</comment>
<dbReference type="Pfam" id="PF05163">
    <property type="entry name" value="DinB"/>
    <property type="match status" value="1"/>
</dbReference>
<dbReference type="PANTHER" id="PTHR37302">
    <property type="entry name" value="SLR1116 PROTEIN"/>
    <property type="match status" value="1"/>
</dbReference>
<accession>A0A8J4M348</accession>